<accession>A0ABW1E189</accession>
<evidence type="ECO:0000313" key="3">
    <source>
        <dbReference type="Proteomes" id="UP001596180"/>
    </source>
</evidence>
<protein>
    <submittedName>
        <fullName evidence="2">HD domain-containing protein</fullName>
    </submittedName>
</protein>
<dbReference type="Gene3D" id="1.10.3210.10">
    <property type="entry name" value="Hypothetical protein af1432"/>
    <property type="match status" value="1"/>
</dbReference>
<proteinExistence type="predicted"/>
<dbReference type="InterPro" id="IPR006675">
    <property type="entry name" value="HDIG_dom"/>
</dbReference>
<evidence type="ECO:0000313" key="2">
    <source>
        <dbReference type="EMBL" id="MFC5854637.1"/>
    </source>
</evidence>
<feature type="domain" description="HD" evidence="1">
    <location>
        <begin position="27"/>
        <end position="103"/>
    </location>
</feature>
<reference evidence="3" key="1">
    <citation type="journal article" date="2019" name="Int. J. Syst. Evol. Microbiol.">
        <title>The Global Catalogue of Microorganisms (GCM) 10K type strain sequencing project: providing services to taxonomists for standard genome sequencing and annotation.</title>
        <authorList>
            <consortium name="The Broad Institute Genomics Platform"/>
            <consortium name="The Broad Institute Genome Sequencing Center for Infectious Disease"/>
            <person name="Wu L."/>
            <person name="Ma J."/>
        </authorList>
    </citation>
    <scope>NUCLEOTIDE SEQUENCE [LARGE SCALE GENOMIC DNA]</scope>
    <source>
        <strain evidence="3">JCM 10411</strain>
    </source>
</reference>
<organism evidence="2 3">
    <name type="scientific">Streptomyces chlorus</name>
    <dbReference type="NCBI Taxonomy" id="887452"/>
    <lineage>
        <taxon>Bacteria</taxon>
        <taxon>Bacillati</taxon>
        <taxon>Actinomycetota</taxon>
        <taxon>Actinomycetes</taxon>
        <taxon>Kitasatosporales</taxon>
        <taxon>Streptomycetaceae</taxon>
        <taxon>Streptomyces</taxon>
    </lineage>
</organism>
<gene>
    <name evidence="2" type="ORF">ACFPZI_23445</name>
</gene>
<comment type="caution">
    <text evidence="2">The sequence shown here is derived from an EMBL/GenBank/DDBJ whole genome shotgun (WGS) entry which is preliminary data.</text>
</comment>
<dbReference type="SUPFAM" id="SSF109604">
    <property type="entry name" value="HD-domain/PDEase-like"/>
    <property type="match status" value="1"/>
</dbReference>
<keyword evidence="3" id="KW-1185">Reference proteome</keyword>
<dbReference type="InterPro" id="IPR006674">
    <property type="entry name" value="HD_domain"/>
</dbReference>
<dbReference type="NCBIfam" id="TIGR00277">
    <property type="entry name" value="HDIG"/>
    <property type="match status" value="1"/>
</dbReference>
<dbReference type="EMBL" id="JBHSOA010000051">
    <property type="protein sequence ID" value="MFC5854637.1"/>
    <property type="molecule type" value="Genomic_DNA"/>
</dbReference>
<dbReference type="RefSeq" id="WP_381366223.1">
    <property type="nucleotide sequence ID" value="NZ_JBHSOA010000051.1"/>
</dbReference>
<dbReference type="Proteomes" id="UP001596180">
    <property type="component" value="Unassembled WGS sequence"/>
</dbReference>
<sequence length="186" mass="20022">MPSGLDTPQGAAELAESLLPPLGNRWLHTQAVAARAREASAAVSEGDRDLLVAAAWLHDIGYAPELRDTGFHPLDGARHLETLGAPSRLVRLVAHHSGAVYEAEQRGLTAELDVYAREDSPVLDALIYADMTTGPAGQSFDFDDRIDEILKRYEPGSEVHNAISKARPYLGAAVGRTRSCLGDQPM</sequence>
<name>A0ABW1E189_9ACTN</name>
<evidence type="ECO:0000259" key="1">
    <source>
        <dbReference type="Pfam" id="PF01966"/>
    </source>
</evidence>
<dbReference type="Pfam" id="PF01966">
    <property type="entry name" value="HD"/>
    <property type="match status" value="1"/>
</dbReference>